<dbReference type="InterPro" id="IPR006224">
    <property type="entry name" value="PsdUridine_synth_RluA-like_CS"/>
</dbReference>
<dbReference type="GO" id="GO:0003723">
    <property type="term" value="F:RNA binding"/>
    <property type="evidence" value="ECO:0007669"/>
    <property type="project" value="InterPro"/>
</dbReference>
<dbReference type="Proteomes" id="UP001295423">
    <property type="component" value="Unassembled WGS sequence"/>
</dbReference>
<dbReference type="GO" id="GO:0000455">
    <property type="term" value="P:enzyme-directed rRNA pseudouridine synthesis"/>
    <property type="evidence" value="ECO:0007669"/>
    <property type="project" value="TreeGrafter"/>
</dbReference>
<dbReference type="CDD" id="cd02869">
    <property type="entry name" value="PseudoU_synth_RluA_like"/>
    <property type="match status" value="1"/>
</dbReference>
<evidence type="ECO:0000313" key="5">
    <source>
        <dbReference type="Proteomes" id="UP001295423"/>
    </source>
</evidence>
<dbReference type="AlphaFoldDB" id="A0AAD2FF70"/>
<evidence type="ECO:0000259" key="3">
    <source>
        <dbReference type="Pfam" id="PF00849"/>
    </source>
</evidence>
<dbReference type="GO" id="GO:0009982">
    <property type="term" value="F:pseudouridine synthase activity"/>
    <property type="evidence" value="ECO:0007669"/>
    <property type="project" value="InterPro"/>
</dbReference>
<accession>A0AAD2FF70</accession>
<dbReference type="EMBL" id="CAKOGP040000335">
    <property type="protein sequence ID" value="CAJ1934515.1"/>
    <property type="molecule type" value="Genomic_DNA"/>
</dbReference>
<comment type="caution">
    <text evidence="4">The sequence shown here is derived from an EMBL/GenBank/DDBJ whole genome shotgun (WGS) entry which is preliminary data.</text>
</comment>
<evidence type="ECO:0000313" key="4">
    <source>
        <dbReference type="EMBL" id="CAJ1934515.1"/>
    </source>
</evidence>
<dbReference type="PANTHER" id="PTHR21600">
    <property type="entry name" value="MITOCHONDRIAL RNA PSEUDOURIDINE SYNTHASE"/>
    <property type="match status" value="1"/>
</dbReference>
<evidence type="ECO:0000256" key="1">
    <source>
        <dbReference type="ARBA" id="ARBA00010876"/>
    </source>
</evidence>
<dbReference type="Gene3D" id="3.30.2350.10">
    <property type="entry name" value="Pseudouridine synthase"/>
    <property type="match status" value="1"/>
</dbReference>
<dbReference type="Pfam" id="PF00849">
    <property type="entry name" value="PseudoU_synth_2"/>
    <property type="match status" value="1"/>
</dbReference>
<feature type="domain" description="Pseudouridine synthase RsuA/RluA-like" evidence="3">
    <location>
        <begin position="125"/>
        <end position="303"/>
    </location>
</feature>
<dbReference type="PANTHER" id="PTHR21600:SF87">
    <property type="entry name" value="RNA PSEUDOURIDYLATE SYNTHASE DOMAIN-CONTAINING PROTEIN 1"/>
    <property type="match status" value="1"/>
</dbReference>
<feature type="chain" id="PRO_5042245357" description="Pseudouridine synthase RsuA/RluA-like domain-containing protein" evidence="2">
    <location>
        <begin position="21"/>
        <end position="386"/>
    </location>
</feature>
<feature type="signal peptide" evidence="2">
    <location>
        <begin position="1"/>
        <end position="20"/>
    </location>
</feature>
<name>A0AAD2FF70_9STRA</name>
<dbReference type="InterPro" id="IPR050188">
    <property type="entry name" value="RluA_PseudoU_synthase"/>
</dbReference>
<protein>
    <recommendedName>
        <fullName evidence="3">Pseudouridine synthase RsuA/RluA-like domain-containing protein</fullName>
    </recommendedName>
</protein>
<comment type="similarity">
    <text evidence="1">Belongs to the pseudouridine synthase RluA family.</text>
</comment>
<organism evidence="4 5">
    <name type="scientific">Cylindrotheca closterium</name>
    <dbReference type="NCBI Taxonomy" id="2856"/>
    <lineage>
        <taxon>Eukaryota</taxon>
        <taxon>Sar</taxon>
        <taxon>Stramenopiles</taxon>
        <taxon>Ochrophyta</taxon>
        <taxon>Bacillariophyta</taxon>
        <taxon>Bacillariophyceae</taxon>
        <taxon>Bacillariophycidae</taxon>
        <taxon>Bacillariales</taxon>
        <taxon>Bacillariaceae</taxon>
        <taxon>Cylindrotheca</taxon>
    </lineage>
</organism>
<dbReference type="InterPro" id="IPR006145">
    <property type="entry name" value="PsdUridine_synth_RsuA/RluA"/>
</dbReference>
<keyword evidence="2" id="KW-0732">Signal</keyword>
<sequence>MRLSFASTLLLISIYNVVDAFVPTKNPSINSRIIQRTQTRQSNTNIFATVQEDTAVEEEKKEDFEIRWESWAQKCGYEFPDHVTPLTAEEINSRRDVQLQKMRMKDKTSAFLDKEDLKIVYEDKDIIVVDKPSGILTVAGKDKSNPSLAQTVFEALGDKVDLPSADHMVVHRLGMDTSGLIVLAKNKDAVRGLNGAFRERKVERKYEALVVGHVQKDEGLISMPIMRDYEYPPYVRISTDDHQWALVDLNPEVVGKKILELPKASITKYQVVAREEFKGQPVTRVKLTSISGRYHQLNVHMSAFGHPIVGDTVYGVNGVGVTNGGLTSEELESLAPNPQRASDELQWAIAKESSNEPSCSHANYLKFRHPTNKEIGTIEFTTDSPF</sequence>
<keyword evidence="5" id="KW-1185">Reference proteome</keyword>
<proteinExistence type="inferred from homology"/>
<dbReference type="InterPro" id="IPR020103">
    <property type="entry name" value="PsdUridine_synth_cat_dom_sf"/>
</dbReference>
<dbReference type="SUPFAM" id="SSF55120">
    <property type="entry name" value="Pseudouridine synthase"/>
    <property type="match status" value="1"/>
</dbReference>
<dbReference type="PROSITE" id="PS01129">
    <property type="entry name" value="PSI_RLU"/>
    <property type="match status" value="1"/>
</dbReference>
<gene>
    <name evidence="4" type="ORF">CYCCA115_LOCUS3855</name>
</gene>
<evidence type="ECO:0000256" key="2">
    <source>
        <dbReference type="SAM" id="SignalP"/>
    </source>
</evidence>
<reference evidence="4" key="1">
    <citation type="submission" date="2023-08" db="EMBL/GenBank/DDBJ databases">
        <authorList>
            <person name="Audoor S."/>
            <person name="Bilcke G."/>
        </authorList>
    </citation>
    <scope>NUCLEOTIDE SEQUENCE</scope>
</reference>